<name>A0ABP4JED5_9MICO</name>
<reference evidence="6" key="1">
    <citation type="journal article" date="2019" name="Int. J. Syst. Evol. Microbiol.">
        <title>The Global Catalogue of Microorganisms (GCM) 10K type strain sequencing project: providing services to taxonomists for standard genome sequencing and annotation.</title>
        <authorList>
            <consortium name="The Broad Institute Genomics Platform"/>
            <consortium name="The Broad Institute Genome Sequencing Center for Infectious Disease"/>
            <person name="Wu L."/>
            <person name="Ma J."/>
        </authorList>
    </citation>
    <scope>NUCLEOTIDE SEQUENCE [LARGE SCALE GENOMIC DNA]</scope>
    <source>
        <strain evidence="6">JCM 12398</strain>
    </source>
</reference>
<dbReference type="Gene3D" id="1.10.150.20">
    <property type="entry name" value="5' to 3' exonuclease, C-terminal subdomain"/>
    <property type="match status" value="1"/>
</dbReference>
<keyword evidence="5" id="KW-0540">Nuclease</keyword>
<comment type="catalytic activity">
    <reaction evidence="3">
        <text>DNA(n) + a 2'-deoxyribonucleoside 5'-triphosphate = DNA(n+1) + diphosphate</text>
        <dbReference type="Rhea" id="RHEA:22508"/>
        <dbReference type="Rhea" id="RHEA-COMP:17339"/>
        <dbReference type="Rhea" id="RHEA-COMP:17340"/>
        <dbReference type="ChEBI" id="CHEBI:33019"/>
        <dbReference type="ChEBI" id="CHEBI:61560"/>
        <dbReference type="ChEBI" id="CHEBI:173112"/>
        <dbReference type="EC" id="2.7.7.7"/>
    </reaction>
</comment>
<dbReference type="PANTHER" id="PTHR10133:SF27">
    <property type="entry name" value="DNA POLYMERASE NU"/>
    <property type="match status" value="1"/>
</dbReference>
<dbReference type="NCBIfam" id="NF011538">
    <property type="entry name" value="PRK14975.1-1"/>
    <property type="match status" value="1"/>
</dbReference>
<proteinExistence type="predicted"/>
<evidence type="ECO:0000313" key="5">
    <source>
        <dbReference type="EMBL" id="GAA1417386.1"/>
    </source>
</evidence>
<protein>
    <recommendedName>
        <fullName evidence="1">DNA-directed DNA polymerase</fullName>
        <ecNumber evidence="1">2.7.7.7</ecNumber>
    </recommendedName>
</protein>
<comment type="caution">
    <text evidence="5">The sequence shown here is derived from an EMBL/GenBank/DDBJ whole genome shotgun (WGS) entry which is preliminary data.</text>
</comment>
<dbReference type="PANTHER" id="PTHR10133">
    <property type="entry name" value="DNA POLYMERASE I"/>
    <property type="match status" value="1"/>
</dbReference>
<dbReference type="EC" id="2.7.7.7" evidence="1"/>
<dbReference type="SMART" id="SM00482">
    <property type="entry name" value="POLAc"/>
    <property type="match status" value="1"/>
</dbReference>
<dbReference type="SUPFAM" id="SSF56672">
    <property type="entry name" value="DNA/RNA polymerases"/>
    <property type="match status" value="1"/>
</dbReference>
<keyword evidence="5" id="KW-0378">Hydrolase</keyword>
<keyword evidence="5" id="KW-0269">Exonuclease</keyword>
<organism evidence="5 6">
    <name type="scientific">Agrococcus citreus</name>
    <dbReference type="NCBI Taxonomy" id="84643"/>
    <lineage>
        <taxon>Bacteria</taxon>
        <taxon>Bacillati</taxon>
        <taxon>Actinomycetota</taxon>
        <taxon>Actinomycetes</taxon>
        <taxon>Micrococcales</taxon>
        <taxon>Microbacteriaceae</taxon>
        <taxon>Agrococcus</taxon>
    </lineage>
</organism>
<dbReference type="GO" id="GO:0004527">
    <property type="term" value="F:exonuclease activity"/>
    <property type="evidence" value="ECO:0007669"/>
    <property type="project" value="UniProtKB-KW"/>
</dbReference>
<keyword evidence="6" id="KW-1185">Reference proteome</keyword>
<feature type="domain" description="DNA-directed DNA polymerase family A palm" evidence="4">
    <location>
        <begin position="321"/>
        <end position="509"/>
    </location>
</feature>
<evidence type="ECO:0000256" key="1">
    <source>
        <dbReference type="ARBA" id="ARBA00012417"/>
    </source>
</evidence>
<dbReference type="PRINTS" id="PR00868">
    <property type="entry name" value="DNAPOLI"/>
</dbReference>
<dbReference type="InterPro" id="IPR002298">
    <property type="entry name" value="DNA_polymerase_A"/>
</dbReference>
<evidence type="ECO:0000256" key="2">
    <source>
        <dbReference type="ARBA" id="ARBA00022705"/>
    </source>
</evidence>
<dbReference type="Pfam" id="PF00476">
    <property type="entry name" value="DNA_pol_A"/>
    <property type="match status" value="1"/>
</dbReference>
<dbReference type="Gene3D" id="3.30.70.370">
    <property type="match status" value="1"/>
</dbReference>
<sequence length="551" mass="59747">MWEAQISVADVDDTPADAVRADAVRADLGVVPLERGSRIAVATLEHGRAVDVREHDAARVGDDDRLRRPGARIVWQDAKAAAPALLDAGVPIDRVRDARLVHRILVDARSLPLEERWSRSLRTEAEGLFSLAPEPEPLDALAEQLQRQEAAIGDDAGLAMLAAAESMGAVLAVELSREGLPFDRDRHDALLTEALGERAVHSPSGRPSRMEALAVEVRAALGDPSLNPDSPQEVLRALRRAGVDVASTARWELREHDHPAIEPLTAYKRMARLHTANGWSWAQRWARVDERGRCRMAIEYVPGGVVTGRWATEGSGAMQIARQIRGAIAAEPGMRLVVADAAQLEPRALAALARDEALAEAGRGADLYQALVDRGVVDTRTHAKLGMLGALYGGTTGESAVVLPRLGRAYPRAMATVEAAARAGERRERVRTWLGRTSPLPPRWRDDEHGGRQARAWGRFTRNFVVQGTAAEWALAWMAGVRRAIRDVEGAALVCFLHDEVIVQAPEARAHEVAEAVRAAAALAGRTLFGDFPIEFPVQTAVVGDWGQAKD</sequence>
<evidence type="ECO:0000256" key="3">
    <source>
        <dbReference type="ARBA" id="ARBA00049244"/>
    </source>
</evidence>
<evidence type="ECO:0000313" key="6">
    <source>
        <dbReference type="Proteomes" id="UP001501266"/>
    </source>
</evidence>
<gene>
    <name evidence="5" type="ORF">GCM10009640_01450</name>
</gene>
<evidence type="ECO:0000259" key="4">
    <source>
        <dbReference type="SMART" id="SM00482"/>
    </source>
</evidence>
<keyword evidence="2" id="KW-0235">DNA replication</keyword>
<dbReference type="InterPro" id="IPR001098">
    <property type="entry name" value="DNA-dir_DNA_pol_A_palm_dom"/>
</dbReference>
<dbReference type="Proteomes" id="UP001501266">
    <property type="component" value="Unassembled WGS sequence"/>
</dbReference>
<accession>A0ABP4JED5</accession>
<dbReference type="EMBL" id="BAAAKK010000001">
    <property type="protein sequence ID" value="GAA1417386.1"/>
    <property type="molecule type" value="Genomic_DNA"/>
</dbReference>
<dbReference type="InterPro" id="IPR043502">
    <property type="entry name" value="DNA/RNA_pol_sf"/>
</dbReference>